<feature type="transmembrane region" description="Helical" evidence="1">
    <location>
        <begin position="66"/>
        <end position="84"/>
    </location>
</feature>
<dbReference type="Proteomes" id="UP000012042">
    <property type="component" value="Chromosome"/>
</dbReference>
<protein>
    <recommendedName>
        <fullName evidence="4">Holin</fullName>
    </recommendedName>
</protein>
<reference evidence="2 3" key="1">
    <citation type="journal article" date="2013" name="PLoS ONE">
        <title>Genomic Analysis by Deep Sequencing of the Probiotic Lactobacillus brevis KB290 Harboring Nine Plasmids Reveals Genomic Stability.</title>
        <authorList>
            <person name="Fukao M."/>
            <person name="Oshima K."/>
            <person name="Morita H."/>
            <person name="Toh H."/>
            <person name="Suda W."/>
            <person name="Kim S.W."/>
            <person name="Suzuki S."/>
            <person name="Yakabe T."/>
            <person name="Hattori M."/>
            <person name="Yajima N."/>
        </authorList>
    </citation>
    <scope>NUCLEOTIDE SEQUENCE [LARGE SCALE GENOMIC DNA]</scope>
    <source>
        <strain evidence="2 3">KB290</strain>
    </source>
</reference>
<dbReference type="AlphaFoldDB" id="M5B1G2"/>
<dbReference type="HOGENOM" id="CLU_2330173_0_0_9"/>
<dbReference type="EMBL" id="AP012167">
    <property type="protein sequence ID" value="BAN07761.1"/>
    <property type="molecule type" value="Genomic_DNA"/>
</dbReference>
<keyword evidence="1" id="KW-1133">Transmembrane helix</keyword>
<evidence type="ECO:0000313" key="3">
    <source>
        <dbReference type="Proteomes" id="UP000012042"/>
    </source>
</evidence>
<evidence type="ECO:0000256" key="1">
    <source>
        <dbReference type="SAM" id="Phobius"/>
    </source>
</evidence>
<dbReference type="PATRIC" id="fig|1001583.3.peg.2108"/>
<sequence>MSSMDYIQQLNLGTTAELMLTILVVFVLTQAVKQTKIPNQYMPWLSMIVGVLVGLLSVLVTADHNYLSGAVMGLLVGGFTSGLFDGFKGFQIKEGDKK</sequence>
<dbReference type="InterPro" id="IPR009708">
    <property type="entry name" value="Phage_A118_holin/antiholin"/>
</dbReference>
<evidence type="ECO:0008006" key="4">
    <source>
        <dbReference type="Google" id="ProtNLM"/>
    </source>
</evidence>
<organism evidence="2 3">
    <name type="scientific">Levilactobacillus brevis KB290</name>
    <dbReference type="NCBI Taxonomy" id="1001583"/>
    <lineage>
        <taxon>Bacteria</taxon>
        <taxon>Bacillati</taxon>
        <taxon>Bacillota</taxon>
        <taxon>Bacilli</taxon>
        <taxon>Lactobacillales</taxon>
        <taxon>Lactobacillaceae</taxon>
        <taxon>Levilactobacillus</taxon>
    </lineage>
</organism>
<feature type="transmembrane region" description="Helical" evidence="1">
    <location>
        <begin position="41"/>
        <end position="60"/>
    </location>
</feature>
<accession>M5B1G2</accession>
<gene>
    <name evidence="2" type="ORF">LVISKB_2126</name>
</gene>
<keyword evidence="1" id="KW-0812">Transmembrane</keyword>
<evidence type="ECO:0000313" key="2">
    <source>
        <dbReference type="EMBL" id="BAN07761.1"/>
    </source>
</evidence>
<name>M5B1G2_LEVBR</name>
<dbReference type="KEGG" id="lbk:LVISKB_2126"/>
<keyword evidence="1" id="KW-0472">Membrane</keyword>
<proteinExistence type="predicted"/>
<feature type="transmembrane region" description="Helical" evidence="1">
    <location>
        <begin position="6"/>
        <end position="29"/>
    </location>
</feature>
<dbReference type="Pfam" id="PF06946">
    <property type="entry name" value="Phage_holin_5_1"/>
    <property type="match status" value="1"/>
</dbReference>